<evidence type="ECO:0000256" key="2">
    <source>
        <dbReference type="ARBA" id="ARBA00022448"/>
    </source>
</evidence>
<dbReference type="PROSITE" id="PS50928">
    <property type="entry name" value="ABC_TM1"/>
    <property type="match status" value="1"/>
</dbReference>
<dbReference type="InterPro" id="IPR000515">
    <property type="entry name" value="MetI-like"/>
</dbReference>
<dbReference type="SUPFAM" id="SSF161098">
    <property type="entry name" value="MetI-like"/>
    <property type="match status" value="1"/>
</dbReference>
<keyword evidence="4 7" id="KW-0812">Transmembrane</keyword>
<dbReference type="EMBL" id="CP060713">
    <property type="protein sequence ID" value="QNN52362.1"/>
    <property type="molecule type" value="Genomic_DNA"/>
</dbReference>
<keyword evidence="2 7" id="KW-0813">Transport</keyword>
<reference evidence="9 10" key="1">
    <citation type="submission" date="2020-08" db="EMBL/GenBank/DDBJ databases">
        <title>Genome sequence of Nocardioides mesophilus KACC 16243T.</title>
        <authorList>
            <person name="Hyun D.-W."/>
            <person name="Bae J.-W."/>
        </authorList>
    </citation>
    <scope>NUCLEOTIDE SEQUENCE [LARGE SCALE GENOMIC DNA]</scope>
    <source>
        <strain evidence="9 10">KACC 16243</strain>
    </source>
</reference>
<dbReference type="CDD" id="cd06261">
    <property type="entry name" value="TM_PBP2"/>
    <property type="match status" value="1"/>
</dbReference>
<comment type="subcellular location">
    <subcellularLocation>
        <location evidence="1 7">Cell membrane</location>
        <topology evidence="1 7">Multi-pass membrane protein</topology>
    </subcellularLocation>
</comment>
<dbReference type="GO" id="GO:0005886">
    <property type="term" value="C:plasma membrane"/>
    <property type="evidence" value="ECO:0007669"/>
    <property type="project" value="UniProtKB-SubCell"/>
</dbReference>
<dbReference type="Pfam" id="PF19300">
    <property type="entry name" value="BPD_transp_1_N"/>
    <property type="match status" value="1"/>
</dbReference>
<evidence type="ECO:0000256" key="3">
    <source>
        <dbReference type="ARBA" id="ARBA00022475"/>
    </source>
</evidence>
<dbReference type="Proteomes" id="UP000515947">
    <property type="component" value="Chromosome"/>
</dbReference>
<organism evidence="9 10">
    <name type="scientific">Nocardioides mesophilus</name>
    <dbReference type="NCBI Taxonomy" id="433659"/>
    <lineage>
        <taxon>Bacteria</taxon>
        <taxon>Bacillati</taxon>
        <taxon>Actinomycetota</taxon>
        <taxon>Actinomycetes</taxon>
        <taxon>Propionibacteriales</taxon>
        <taxon>Nocardioidaceae</taxon>
        <taxon>Nocardioides</taxon>
    </lineage>
</organism>
<dbReference type="KEGG" id="nmes:H9L09_18060"/>
<dbReference type="InterPro" id="IPR035906">
    <property type="entry name" value="MetI-like_sf"/>
</dbReference>
<dbReference type="InterPro" id="IPR045621">
    <property type="entry name" value="BPD_transp_1_N"/>
</dbReference>
<keyword evidence="10" id="KW-1185">Reference proteome</keyword>
<evidence type="ECO:0000259" key="8">
    <source>
        <dbReference type="PROSITE" id="PS50928"/>
    </source>
</evidence>
<evidence type="ECO:0000256" key="1">
    <source>
        <dbReference type="ARBA" id="ARBA00004651"/>
    </source>
</evidence>
<dbReference type="RefSeq" id="WP_187578204.1">
    <property type="nucleotide sequence ID" value="NZ_CP060713.1"/>
</dbReference>
<dbReference type="PANTHER" id="PTHR43163">
    <property type="entry name" value="DIPEPTIDE TRANSPORT SYSTEM PERMEASE PROTEIN DPPB-RELATED"/>
    <property type="match status" value="1"/>
</dbReference>
<proteinExistence type="inferred from homology"/>
<dbReference type="GO" id="GO:0071916">
    <property type="term" value="F:dipeptide transmembrane transporter activity"/>
    <property type="evidence" value="ECO:0007669"/>
    <property type="project" value="TreeGrafter"/>
</dbReference>
<feature type="transmembrane region" description="Helical" evidence="7">
    <location>
        <begin position="111"/>
        <end position="131"/>
    </location>
</feature>
<dbReference type="PANTHER" id="PTHR43163:SF6">
    <property type="entry name" value="DIPEPTIDE TRANSPORT SYSTEM PERMEASE PROTEIN DPPB-RELATED"/>
    <property type="match status" value="1"/>
</dbReference>
<comment type="similarity">
    <text evidence="7">Belongs to the binding-protein-dependent transport system permease family.</text>
</comment>
<keyword evidence="3" id="KW-1003">Cell membrane</keyword>
<dbReference type="Pfam" id="PF00528">
    <property type="entry name" value="BPD_transp_1"/>
    <property type="match status" value="1"/>
</dbReference>
<feature type="transmembrane region" description="Helical" evidence="7">
    <location>
        <begin position="252"/>
        <end position="274"/>
    </location>
</feature>
<keyword evidence="6 7" id="KW-0472">Membrane</keyword>
<accession>A0A7G9R9T7</accession>
<feature type="domain" description="ABC transmembrane type-1" evidence="8">
    <location>
        <begin position="107"/>
        <end position="313"/>
    </location>
</feature>
<dbReference type="Gene3D" id="1.10.3720.10">
    <property type="entry name" value="MetI-like"/>
    <property type="match status" value="1"/>
</dbReference>
<name>A0A7G9R9T7_9ACTN</name>
<feature type="transmembrane region" description="Helical" evidence="7">
    <location>
        <begin position="294"/>
        <end position="319"/>
    </location>
</feature>
<dbReference type="AlphaFoldDB" id="A0A7G9R9T7"/>
<evidence type="ECO:0000313" key="9">
    <source>
        <dbReference type="EMBL" id="QNN52362.1"/>
    </source>
</evidence>
<keyword evidence="5 7" id="KW-1133">Transmembrane helix</keyword>
<evidence type="ECO:0000256" key="5">
    <source>
        <dbReference type="ARBA" id="ARBA00022989"/>
    </source>
</evidence>
<evidence type="ECO:0000256" key="6">
    <source>
        <dbReference type="ARBA" id="ARBA00023136"/>
    </source>
</evidence>
<evidence type="ECO:0000256" key="7">
    <source>
        <dbReference type="RuleBase" id="RU363032"/>
    </source>
</evidence>
<sequence length="351" mass="37442">MNAVRSFCGRHRFALFLGRRLLLGALTLFAVSVLVFAATQALPGDPATAILGRTATPERIAALRAQLHLDDPLLSQYWQWVSGLLHGDLGISAASQEPVSSLLGQRVQNSLALLLAAGGVALPLSLLLGIVTAVRRDRLVDHVISSVTLALAALPDFVVGIVLVLLLSTSALHLFPPVSLVDPTSSVWHHPSILFLPALTLVLAVVPYVSRILRGSMIEVLESEYIQMARLKGLPERRVILRHAIPNAVGPAIQVSALQLVWLTGGVVVVEYLFQYRGIGMLLVEAVGDRDLPVIQAVTLLAAAVYVLLNIVAEIGIIATTPQLRTRFAGRADVAPPAATAAATEELAWQS</sequence>
<gene>
    <name evidence="9" type="ORF">H9L09_18060</name>
</gene>
<protein>
    <submittedName>
        <fullName evidence="9">ABC transporter permease</fullName>
    </submittedName>
</protein>
<feature type="transmembrane region" description="Helical" evidence="7">
    <location>
        <begin position="187"/>
        <end position="209"/>
    </location>
</feature>
<feature type="transmembrane region" description="Helical" evidence="7">
    <location>
        <begin position="143"/>
        <end position="167"/>
    </location>
</feature>
<evidence type="ECO:0000256" key="4">
    <source>
        <dbReference type="ARBA" id="ARBA00022692"/>
    </source>
</evidence>
<evidence type="ECO:0000313" key="10">
    <source>
        <dbReference type="Proteomes" id="UP000515947"/>
    </source>
</evidence>